<dbReference type="PANTHER" id="PTHR48418:SF1">
    <property type="entry name" value="TRNA WYBUTOSINE-SYNTHESIZING PROTEIN 3"/>
    <property type="match status" value="1"/>
</dbReference>
<gene>
    <name evidence="12" type="primary">20348720</name>
    <name evidence="11" type="ORF">GGTG_08262</name>
</gene>
<keyword evidence="6" id="KW-0819">tRNA processing</keyword>
<accession>J3P425</accession>
<evidence type="ECO:0000313" key="13">
    <source>
        <dbReference type="Proteomes" id="UP000006039"/>
    </source>
</evidence>
<organism evidence="11">
    <name type="scientific">Gaeumannomyces tritici (strain R3-111a-1)</name>
    <name type="common">Wheat and barley take-all root rot fungus</name>
    <name type="synonym">Gaeumannomyces graminis var. tritici</name>
    <dbReference type="NCBI Taxonomy" id="644352"/>
    <lineage>
        <taxon>Eukaryota</taxon>
        <taxon>Fungi</taxon>
        <taxon>Dikarya</taxon>
        <taxon>Ascomycota</taxon>
        <taxon>Pezizomycotina</taxon>
        <taxon>Sordariomycetes</taxon>
        <taxon>Sordariomycetidae</taxon>
        <taxon>Magnaporthales</taxon>
        <taxon>Magnaporthaceae</taxon>
        <taxon>Gaeumannomyces</taxon>
    </lineage>
</organism>
<dbReference type="EMBL" id="GL385398">
    <property type="protein sequence ID" value="EJT74421.1"/>
    <property type="molecule type" value="Genomic_DNA"/>
</dbReference>
<evidence type="ECO:0000256" key="4">
    <source>
        <dbReference type="ARBA" id="ARBA00022679"/>
    </source>
</evidence>
<evidence type="ECO:0000259" key="10">
    <source>
        <dbReference type="Pfam" id="PF02676"/>
    </source>
</evidence>
<proteinExistence type="inferred from homology"/>
<dbReference type="STRING" id="644352.J3P425"/>
<keyword evidence="5" id="KW-0949">S-adenosyl-L-methionine</keyword>
<evidence type="ECO:0000256" key="7">
    <source>
        <dbReference type="ARBA" id="ARBA00030554"/>
    </source>
</evidence>
<evidence type="ECO:0000256" key="5">
    <source>
        <dbReference type="ARBA" id="ARBA00022691"/>
    </source>
</evidence>
<reference evidence="13" key="1">
    <citation type="submission" date="2010-07" db="EMBL/GenBank/DDBJ databases">
        <title>The genome sequence of Gaeumannomyces graminis var. tritici strain R3-111a-1.</title>
        <authorList>
            <consortium name="The Broad Institute Genome Sequencing Platform"/>
            <person name="Ma L.-J."/>
            <person name="Dead R."/>
            <person name="Young S."/>
            <person name="Zeng Q."/>
            <person name="Koehrsen M."/>
            <person name="Alvarado L."/>
            <person name="Berlin A."/>
            <person name="Chapman S.B."/>
            <person name="Chen Z."/>
            <person name="Freedman E."/>
            <person name="Gellesch M."/>
            <person name="Goldberg J."/>
            <person name="Griggs A."/>
            <person name="Gujja S."/>
            <person name="Heilman E.R."/>
            <person name="Heiman D."/>
            <person name="Hepburn T."/>
            <person name="Howarth C."/>
            <person name="Jen D."/>
            <person name="Larson L."/>
            <person name="Mehta T."/>
            <person name="Neiman D."/>
            <person name="Pearson M."/>
            <person name="Roberts A."/>
            <person name="Saif S."/>
            <person name="Shea T."/>
            <person name="Shenoy N."/>
            <person name="Sisk P."/>
            <person name="Stolte C."/>
            <person name="Sykes S."/>
            <person name="Walk T."/>
            <person name="White J."/>
            <person name="Yandava C."/>
            <person name="Haas B."/>
            <person name="Nusbaum C."/>
            <person name="Birren B."/>
        </authorList>
    </citation>
    <scope>NUCLEOTIDE SEQUENCE [LARGE SCALE GENOMIC DNA]</scope>
    <source>
        <strain evidence="13">R3-111a-1</strain>
    </source>
</reference>
<dbReference type="eggNOG" id="KOG1228">
    <property type="taxonomic scope" value="Eukaryota"/>
</dbReference>
<dbReference type="PANTHER" id="PTHR48418">
    <property type="entry name" value="TRNA WYBUTOSINE-SYNTHESIZING PROTEIN 3"/>
    <property type="match status" value="1"/>
</dbReference>
<evidence type="ECO:0000313" key="11">
    <source>
        <dbReference type="EMBL" id="EJT74421.1"/>
    </source>
</evidence>
<dbReference type="EnsemblFungi" id="EJT74421">
    <property type="protein sequence ID" value="EJT74421"/>
    <property type="gene ID" value="GGTG_08262"/>
</dbReference>
<protein>
    <recommendedName>
        <fullName evidence="2">tRNA(Phe) 7-[(3-amino-3-carboxypropyl)-4-demethylwyosine(37)-N(4)]-methyltransferase</fullName>
        <ecNumber evidence="2">2.1.1.282</ecNumber>
    </recommendedName>
    <alternativeName>
        <fullName evidence="7">tRNA(Phe) 7-((3-amino-3-carboxypropyl)-4-demethylwyosine(37)-N(4))-methyltransferase</fullName>
    </alternativeName>
</protein>
<name>J3P425_GAET3</name>
<reference evidence="11" key="3">
    <citation type="submission" date="2010-09" db="EMBL/GenBank/DDBJ databases">
        <title>Annotation of Gaeumannomyces graminis var. tritici R3-111a-1.</title>
        <authorList>
            <consortium name="The Broad Institute Genome Sequencing Platform"/>
            <person name="Ma L.-J."/>
            <person name="Dead R."/>
            <person name="Young S.K."/>
            <person name="Zeng Q."/>
            <person name="Gargeya S."/>
            <person name="Fitzgerald M."/>
            <person name="Haas B."/>
            <person name="Abouelleil A."/>
            <person name="Alvarado L."/>
            <person name="Arachchi H.M."/>
            <person name="Berlin A."/>
            <person name="Brown A."/>
            <person name="Chapman S.B."/>
            <person name="Chen Z."/>
            <person name="Dunbar C."/>
            <person name="Freedman E."/>
            <person name="Gearin G."/>
            <person name="Gellesch M."/>
            <person name="Goldberg J."/>
            <person name="Griggs A."/>
            <person name="Gujja S."/>
            <person name="Heiman D."/>
            <person name="Howarth C."/>
            <person name="Larson L."/>
            <person name="Lui A."/>
            <person name="MacDonald P.J.P."/>
            <person name="Mehta T."/>
            <person name="Montmayeur A."/>
            <person name="Murphy C."/>
            <person name="Neiman D."/>
            <person name="Pearson M."/>
            <person name="Priest M."/>
            <person name="Roberts A."/>
            <person name="Saif S."/>
            <person name="Shea T."/>
            <person name="Shenoy N."/>
            <person name="Sisk P."/>
            <person name="Stolte C."/>
            <person name="Sykes S."/>
            <person name="Yandava C."/>
            <person name="Wortman J."/>
            <person name="Nusbaum C."/>
            <person name="Birren B."/>
        </authorList>
    </citation>
    <scope>NUCLEOTIDE SEQUENCE</scope>
    <source>
        <strain evidence="11">R3-111a-1</strain>
    </source>
</reference>
<dbReference type="InterPro" id="IPR036602">
    <property type="entry name" value="tRNA_yW-synthesising-like_sf"/>
</dbReference>
<keyword evidence="4" id="KW-0808">Transferase</keyword>
<evidence type="ECO:0000256" key="1">
    <source>
        <dbReference type="ARBA" id="ARBA00008569"/>
    </source>
</evidence>
<dbReference type="OrthoDB" id="263283at2759"/>
<dbReference type="RefSeq" id="XP_009224365.1">
    <property type="nucleotide sequence ID" value="XM_009226101.1"/>
</dbReference>
<keyword evidence="3" id="KW-0489">Methyltransferase</keyword>
<dbReference type="GO" id="GO:0008033">
    <property type="term" value="P:tRNA processing"/>
    <property type="evidence" value="ECO:0007669"/>
    <property type="project" value="UniProtKB-KW"/>
</dbReference>
<dbReference type="VEuPathDB" id="FungiDB:GGTG_08262"/>
<reference evidence="12" key="4">
    <citation type="journal article" date="2015" name="G3 (Bethesda)">
        <title>Genome sequences of three phytopathogenic species of the Magnaporthaceae family of fungi.</title>
        <authorList>
            <person name="Okagaki L.H."/>
            <person name="Nunes C.C."/>
            <person name="Sailsbery J."/>
            <person name="Clay B."/>
            <person name="Brown D."/>
            <person name="John T."/>
            <person name="Oh Y."/>
            <person name="Young N."/>
            <person name="Fitzgerald M."/>
            <person name="Haas B.J."/>
            <person name="Zeng Q."/>
            <person name="Young S."/>
            <person name="Adiconis X."/>
            <person name="Fan L."/>
            <person name="Levin J.Z."/>
            <person name="Mitchell T.K."/>
            <person name="Okubara P.A."/>
            <person name="Farman M.L."/>
            <person name="Kohn L.M."/>
            <person name="Birren B."/>
            <person name="Ma L.-J."/>
            <person name="Dean R.A."/>
        </authorList>
    </citation>
    <scope>NUCLEOTIDE SEQUENCE</scope>
    <source>
        <strain evidence="12">R3-111a-1</strain>
    </source>
</reference>
<dbReference type="GeneID" id="20348720"/>
<sequence length="353" mass="37955">MPRVRLEVPRRLYCHFPSRFIQTSRRAKAKPTEMTSSKFLQRKARILSDLEVPDSTYTDASPKGSVDEGVRELISEINCHPGIVTTSSCAGRASVFLEGHKVLPTQDAPDGTAPGGPEGPQPSQVAGEVGGKGGGGHWLYVSHDPFDAGAGEHRSWASLLFGDPHMAGPTGPVAPGNADGSGPKRLIHFKFEPMILHVLTASPEDAQSVLRCGLEAGFRESGAINLTTAQGQVTPMVAIRSMGLGFESIIGMQVGGENKCIVSPEYLALLVRTADERFAQNRKRTERFRQALAALRGPAGEQAGRSVWEDAAARRERKKAEGLRKKAEMTQQRERQQAEPDGAPSDLESGVSA</sequence>
<feature type="region of interest" description="Disordered" evidence="9">
    <location>
        <begin position="302"/>
        <end position="353"/>
    </location>
</feature>
<dbReference type="SUPFAM" id="SSF111278">
    <property type="entry name" value="SSo0622-like"/>
    <property type="match status" value="1"/>
</dbReference>
<evidence type="ECO:0000256" key="3">
    <source>
        <dbReference type="ARBA" id="ARBA00022603"/>
    </source>
</evidence>
<evidence type="ECO:0000256" key="8">
    <source>
        <dbReference type="ARBA" id="ARBA00049202"/>
    </source>
</evidence>
<dbReference type="FunCoup" id="J3P425">
    <property type="interactions" value="52"/>
</dbReference>
<dbReference type="InterPro" id="IPR003827">
    <property type="entry name" value="tRNA_yW-synthesising"/>
</dbReference>
<evidence type="ECO:0000256" key="2">
    <source>
        <dbReference type="ARBA" id="ARBA00012750"/>
    </source>
</evidence>
<reference evidence="11" key="2">
    <citation type="submission" date="2010-07" db="EMBL/GenBank/DDBJ databases">
        <authorList>
            <consortium name="The Broad Institute Genome Sequencing Platform"/>
            <consortium name="Broad Institute Genome Sequencing Center for Infectious Disease"/>
            <person name="Ma L.-J."/>
            <person name="Dead R."/>
            <person name="Young S."/>
            <person name="Zeng Q."/>
            <person name="Koehrsen M."/>
            <person name="Alvarado L."/>
            <person name="Berlin A."/>
            <person name="Chapman S.B."/>
            <person name="Chen Z."/>
            <person name="Freedman E."/>
            <person name="Gellesch M."/>
            <person name="Goldberg J."/>
            <person name="Griggs A."/>
            <person name="Gujja S."/>
            <person name="Heilman E.R."/>
            <person name="Heiman D."/>
            <person name="Hepburn T."/>
            <person name="Howarth C."/>
            <person name="Jen D."/>
            <person name="Larson L."/>
            <person name="Mehta T."/>
            <person name="Neiman D."/>
            <person name="Pearson M."/>
            <person name="Roberts A."/>
            <person name="Saif S."/>
            <person name="Shea T."/>
            <person name="Shenoy N."/>
            <person name="Sisk P."/>
            <person name="Stolte C."/>
            <person name="Sykes S."/>
            <person name="Walk T."/>
            <person name="White J."/>
            <person name="Yandava C."/>
            <person name="Haas B."/>
            <person name="Nusbaum C."/>
            <person name="Birren B."/>
        </authorList>
    </citation>
    <scope>NUCLEOTIDE SEQUENCE</scope>
    <source>
        <strain evidence="11">R3-111a-1</strain>
    </source>
</reference>
<dbReference type="GO" id="GO:0032259">
    <property type="term" value="P:methylation"/>
    <property type="evidence" value="ECO:0007669"/>
    <property type="project" value="UniProtKB-KW"/>
</dbReference>
<feature type="compositionally biased region" description="Basic and acidic residues" evidence="9">
    <location>
        <begin position="307"/>
        <end position="338"/>
    </location>
</feature>
<dbReference type="EC" id="2.1.1.282" evidence="2"/>
<evidence type="ECO:0000256" key="6">
    <source>
        <dbReference type="ARBA" id="ARBA00022694"/>
    </source>
</evidence>
<dbReference type="AlphaFoldDB" id="J3P425"/>
<dbReference type="Gene3D" id="3.30.1960.10">
    <property type="entry name" value="tRNA wybutosine-synthesizing-like"/>
    <property type="match status" value="1"/>
</dbReference>
<feature type="domain" description="tRNA wybutosine-synthesizing protein" evidence="10">
    <location>
        <begin position="41"/>
        <end position="293"/>
    </location>
</feature>
<evidence type="ECO:0000313" key="12">
    <source>
        <dbReference type="EnsemblFungi" id="EJT74421"/>
    </source>
</evidence>
<keyword evidence="13" id="KW-1185">Reference proteome</keyword>
<comment type="similarity">
    <text evidence="1">Belongs to the TYW3 family.</text>
</comment>
<dbReference type="HOGENOM" id="CLU_047426_0_1_1"/>
<dbReference type="Proteomes" id="UP000006039">
    <property type="component" value="Unassembled WGS sequence"/>
</dbReference>
<reference evidence="12" key="5">
    <citation type="submission" date="2018-04" db="UniProtKB">
        <authorList>
            <consortium name="EnsemblFungi"/>
        </authorList>
    </citation>
    <scope>IDENTIFICATION</scope>
    <source>
        <strain evidence="12">R3-111a-1</strain>
    </source>
</reference>
<dbReference type="Pfam" id="PF02676">
    <property type="entry name" value="TYW3"/>
    <property type="match status" value="1"/>
</dbReference>
<feature type="region of interest" description="Disordered" evidence="9">
    <location>
        <begin position="104"/>
        <end position="132"/>
    </location>
</feature>
<dbReference type="GO" id="GO:0008168">
    <property type="term" value="F:methyltransferase activity"/>
    <property type="evidence" value="ECO:0007669"/>
    <property type="project" value="UniProtKB-KW"/>
</dbReference>
<comment type="catalytic activity">
    <reaction evidence="8">
        <text>4-demethyl-7-[(3S)-3-amino-3-carboxypropyl]wyosine(37) in tRNA(Phe) + S-adenosyl-L-methionine = 7-[(3S)-3-amino-3-carboxypropyl]wyosine(37) in tRNA(Phe) + S-adenosyl-L-homocysteine + H(+)</text>
        <dbReference type="Rhea" id="RHEA:36635"/>
        <dbReference type="Rhea" id="RHEA-COMP:10378"/>
        <dbReference type="Rhea" id="RHEA-COMP:10379"/>
        <dbReference type="ChEBI" id="CHEBI:15378"/>
        <dbReference type="ChEBI" id="CHEBI:57856"/>
        <dbReference type="ChEBI" id="CHEBI:59789"/>
        <dbReference type="ChEBI" id="CHEBI:73543"/>
        <dbReference type="ChEBI" id="CHEBI:73550"/>
        <dbReference type="EC" id="2.1.1.282"/>
    </reaction>
</comment>
<evidence type="ECO:0000256" key="9">
    <source>
        <dbReference type="SAM" id="MobiDB-lite"/>
    </source>
</evidence>